<dbReference type="AlphaFoldDB" id="A0A956RQP4"/>
<keyword evidence="1" id="KW-0645">Protease</keyword>
<dbReference type="SUPFAM" id="SSF52743">
    <property type="entry name" value="Subtilisin-like"/>
    <property type="match status" value="1"/>
</dbReference>
<dbReference type="Pfam" id="PF13860">
    <property type="entry name" value="FlgD_ig"/>
    <property type="match status" value="1"/>
</dbReference>
<comment type="similarity">
    <text evidence="4">Belongs to the peptidase S8 family.</text>
</comment>
<dbReference type="PANTHER" id="PTHR42884">
    <property type="entry name" value="PROPROTEIN CONVERTASE SUBTILISIN/KEXIN-RELATED"/>
    <property type="match status" value="1"/>
</dbReference>
<dbReference type="PROSITE" id="PS00138">
    <property type="entry name" value="SUBTILASE_SER"/>
    <property type="match status" value="1"/>
</dbReference>
<reference evidence="7" key="1">
    <citation type="submission" date="2020-04" db="EMBL/GenBank/DDBJ databases">
        <authorList>
            <person name="Zhang T."/>
        </authorList>
    </citation>
    <scope>NUCLEOTIDE SEQUENCE</scope>
    <source>
        <strain evidence="7">HKST-UBA01</strain>
    </source>
</reference>
<feature type="domain" description="FlgD/Vpr Ig-like" evidence="6">
    <location>
        <begin position="493"/>
        <end position="549"/>
    </location>
</feature>
<evidence type="ECO:0000256" key="4">
    <source>
        <dbReference type="PROSITE-ProRule" id="PRU01240"/>
    </source>
</evidence>
<evidence type="ECO:0000313" key="7">
    <source>
        <dbReference type="EMBL" id="MCA9728667.1"/>
    </source>
</evidence>
<dbReference type="InterPro" id="IPR036852">
    <property type="entry name" value="Peptidase_S8/S53_dom_sf"/>
</dbReference>
<dbReference type="NCBIfam" id="TIGR04183">
    <property type="entry name" value="Por_Secre_tail"/>
    <property type="match status" value="1"/>
</dbReference>
<dbReference type="Gene3D" id="3.40.50.200">
    <property type="entry name" value="Peptidase S8/S53 domain"/>
    <property type="match status" value="1"/>
</dbReference>
<dbReference type="Gene3D" id="2.60.40.4070">
    <property type="match status" value="1"/>
</dbReference>
<dbReference type="InterPro" id="IPR025965">
    <property type="entry name" value="FlgD/Vpr_Ig-like"/>
</dbReference>
<dbReference type="EMBL" id="JAGQHR010000444">
    <property type="protein sequence ID" value="MCA9728667.1"/>
    <property type="molecule type" value="Genomic_DNA"/>
</dbReference>
<reference evidence="7" key="2">
    <citation type="journal article" date="2021" name="Microbiome">
        <title>Successional dynamics and alternative stable states in a saline activated sludge microbial community over 9 years.</title>
        <authorList>
            <person name="Wang Y."/>
            <person name="Ye J."/>
            <person name="Ju F."/>
            <person name="Liu L."/>
            <person name="Boyd J.A."/>
            <person name="Deng Y."/>
            <person name="Parks D.H."/>
            <person name="Jiang X."/>
            <person name="Yin X."/>
            <person name="Woodcroft B.J."/>
            <person name="Tyson G.W."/>
            <person name="Hugenholtz P."/>
            <person name="Polz M.F."/>
            <person name="Zhang T."/>
        </authorList>
    </citation>
    <scope>NUCLEOTIDE SEQUENCE</scope>
    <source>
        <strain evidence="7">HKST-UBA01</strain>
    </source>
</reference>
<dbReference type="InterPro" id="IPR000209">
    <property type="entry name" value="Peptidase_S8/S53_dom"/>
</dbReference>
<dbReference type="InterPro" id="IPR023828">
    <property type="entry name" value="Peptidase_S8_Ser-AS"/>
</dbReference>
<organism evidence="7 8">
    <name type="scientific">Eiseniibacteriota bacterium</name>
    <dbReference type="NCBI Taxonomy" id="2212470"/>
    <lineage>
        <taxon>Bacteria</taxon>
        <taxon>Candidatus Eiseniibacteriota</taxon>
    </lineage>
</organism>
<dbReference type="Gene3D" id="2.60.40.1120">
    <property type="entry name" value="Carboxypeptidase-like, regulatory domain"/>
    <property type="match status" value="1"/>
</dbReference>
<dbReference type="Proteomes" id="UP000697710">
    <property type="component" value="Unassembled WGS sequence"/>
</dbReference>
<name>A0A956RQP4_UNCEI</name>
<dbReference type="GO" id="GO:0004252">
    <property type="term" value="F:serine-type endopeptidase activity"/>
    <property type="evidence" value="ECO:0007669"/>
    <property type="project" value="InterPro"/>
</dbReference>
<feature type="non-terminal residue" evidence="7">
    <location>
        <position position="1"/>
    </location>
</feature>
<protein>
    <submittedName>
        <fullName evidence="7">S8 family serine peptidase</fullName>
    </submittedName>
</protein>
<dbReference type="Gene3D" id="2.60.120.260">
    <property type="entry name" value="Galactose-binding domain-like"/>
    <property type="match status" value="1"/>
</dbReference>
<keyword evidence="2" id="KW-0378">Hydrolase</keyword>
<dbReference type="InterPro" id="IPR026444">
    <property type="entry name" value="Secre_tail"/>
</dbReference>
<gene>
    <name evidence="7" type="ORF">KC729_13340</name>
</gene>
<feature type="domain" description="Peptidase S8/S53" evidence="5">
    <location>
        <begin position="13"/>
        <end position="74"/>
    </location>
</feature>
<dbReference type="PANTHER" id="PTHR42884:SF14">
    <property type="entry name" value="NEUROENDOCRINE CONVERTASE 1"/>
    <property type="match status" value="1"/>
</dbReference>
<dbReference type="GO" id="GO:0016485">
    <property type="term" value="P:protein processing"/>
    <property type="evidence" value="ECO:0007669"/>
    <property type="project" value="TreeGrafter"/>
</dbReference>
<dbReference type="GO" id="GO:0016020">
    <property type="term" value="C:membrane"/>
    <property type="evidence" value="ECO:0007669"/>
    <property type="project" value="TreeGrafter"/>
</dbReference>
<dbReference type="Pfam" id="PF00082">
    <property type="entry name" value="Peptidase_S8"/>
    <property type="match status" value="1"/>
</dbReference>
<dbReference type="Pfam" id="PF13620">
    <property type="entry name" value="CarboxypepD_reg"/>
    <property type="match status" value="1"/>
</dbReference>
<evidence type="ECO:0000259" key="6">
    <source>
        <dbReference type="Pfam" id="PF13860"/>
    </source>
</evidence>
<proteinExistence type="inferred from homology"/>
<comment type="caution">
    <text evidence="4">Lacks conserved residue(s) required for the propagation of feature annotation.</text>
</comment>
<dbReference type="PROSITE" id="PS51892">
    <property type="entry name" value="SUBTILASE"/>
    <property type="match status" value="1"/>
</dbReference>
<dbReference type="InterPro" id="IPR008969">
    <property type="entry name" value="CarboxyPept-like_regulatory"/>
</dbReference>
<evidence type="ECO:0000256" key="1">
    <source>
        <dbReference type="ARBA" id="ARBA00022670"/>
    </source>
</evidence>
<evidence type="ECO:0000259" key="5">
    <source>
        <dbReference type="Pfam" id="PF00082"/>
    </source>
</evidence>
<comment type="caution">
    <text evidence="7">The sequence shown here is derived from an EMBL/GenBank/DDBJ whole genome shotgun (WGS) entry which is preliminary data.</text>
</comment>
<dbReference type="SUPFAM" id="SSF49464">
    <property type="entry name" value="Carboxypeptidase regulatory domain-like"/>
    <property type="match status" value="1"/>
</dbReference>
<accession>A0A956RQP4</accession>
<evidence type="ECO:0000313" key="8">
    <source>
        <dbReference type="Proteomes" id="UP000697710"/>
    </source>
</evidence>
<evidence type="ECO:0000256" key="3">
    <source>
        <dbReference type="ARBA" id="ARBA00022825"/>
    </source>
</evidence>
<keyword evidence="3" id="KW-0720">Serine protease</keyword>
<evidence type="ECO:0000256" key="2">
    <source>
        <dbReference type="ARBA" id="ARBA00022801"/>
    </source>
</evidence>
<sequence length="561" mass="59166">VCAPGVEVYSSVPGGGYQSSGWSGTSMAGPHVSGTVALMRQANPDLSVADVKQILLDTARDEGTAGDDNTYGWGVIDAYEAVLASMSGFGTVEGFVRNGSFGNVPIAGATITILEDGRTFGTAGDGSYSGSHAPGTFTLEASHPSFAPQEFVVEIIDGGATIQDFSLTDIAGPTITNVTDLVSTTDTAGPYVIGATIQDFSTVASADLYYRLNDGSWSSVPMIGFGDNYSASLSGMPAGSKIDYYVSAEDGVGLVSTNPATAPAEFYTLYITQVSYAYECEAADANWALSAVGDNATTGRWVREDPVGTNDSGTVIQTEDDHTPNPGVICFLTGNTPVGGAAGDNDVDNGCTSLVSPVFDLSDATLAFVHYSRWFMMGGASTDDVFQVYVSNDGGASWASLESVATFDPSWHEVVYRVDDVVTLTDQIQFKWVACDNNTQGLTEAAVDDFSLEVWGANPADAPEVEVTALHPVLEPSAPNPMATSAMIRFRMSNASDARLAIYDAAGRLVRDLVNQHLEAGAHQVRWDGKDDQGHAVDAGVYFYRLEANAFTQSRRLLVVH</sequence>